<dbReference type="SUPFAM" id="SSF117074">
    <property type="entry name" value="Hypothetical protein PA1324"/>
    <property type="match status" value="1"/>
</dbReference>
<name>A0A5B9FVW9_9FLAO</name>
<keyword evidence="1 2" id="KW-0732">Signal</keyword>
<sequence>MKRNHLTLFFLFLTSFIYAQEPFVTVWQATAPSYQINIPIVNEAGNNYTVDFGDGTVLTNQTGPCSHVFESIGGEELHTVTISGTFGRIDFSTMPASAVKLYYIQQWGDVQWTSMEHAFFSCYQLIITATDTPDLSQVTSMEGMFHGASNLNSDPEFPLNLNNWDVSNVTNMKDLFREAPIGETSLDNWDVSNVTNMEAMFADVTNFNGNLNSWDVSSVTNMKQMFYNTQMFNQPLDNWDVSNVTDMSFMFNKNDVFNQPLNSWDVSSVTNMEQMFGGIESVSSHFNQPLDNWDVSSVVNMKGMFANAVVFNQSLDSWNVSSVTDMSYMFYRAYDYNQPLNSWDVSSVTNMRYMFNDAHVFNQPLNDWDVSSVTDMRYMFTDANNFDQPLNNWDVSSVITMERMFTGADVFNGEVANWDVSNVVNMGYMFGGAELFNQPVGDWDVSNVTDINSIFANTNNFNQPLNNWDVSNVIDMNSAFNGALSFNQDLSDWDFSGVQANFVYFVSGTNLSTVNYDALLLRFAEQEIENQLLISYYLSYCDSVVRNYLINDLGWNISEDEQSDDCETEANPINGYVFFDEDNNGCTNSDVPAANVLIKATNGNFNYITTIDTDGYYEMDTFVAGTYEIEVIANNYFTVSPETATVTFTGTGDTEELNFCITANELVEDLNITILPVTDARPGFEAEYQLVIENLGIQSIPIVTVSFEYNDAMQSFVSAVPAASSNSGNVLTFTLADFQPFESRTIDIIMQTFTPPTVNGDDVLNFTATVTPNQNDYTPEDNTFEFEQIVVNSYDPNDKRVVQGSEIYPEQTDEYLDYIIRFQNTGTASAINIRVKDVLSEEVDWNTFRPISSSHEYRLEITDGNQVEFIFENINLPFEGEDEAGSNGFIAYKIKPVAGLEVGDIIHGNEVNIYFDYNLPIITNSVTTEIVSLMGVNDYALTGSIVLYPNPANDVLHLKSENNVAPEMVAIYNLQGRELMSFNQNMENMNISGLSAGVYLITVKTSQGSAQYKLIKE</sequence>
<dbReference type="InterPro" id="IPR055353">
    <property type="entry name" value="DUF7619"/>
</dbReference>
<dbReference type="EMBL" id="CP042831">
    <property type="protein sequence ID" value="QEE51075.1"/>
    <property type="molecule type" value="Genomic_DNA"/>
</dbReference>
<dbReference type="Pfam" id="PF18962">
    <property type="entry name" value="Por_Secre_tail"/>
    <property type="match status" value="1"/>
</dbReference>
<dbReference type="KEGG" id="fak:FUA48_16270"/>
<feature type="signal peptide" evidence="2">
    <location>
        <begin position="1"/>
        <end position="19"/>
    </location>
</feature>
<dbReference type="OrthoDB" id="9813840at2"/>
<feature type="chain" id="PRO_5022996255" evidence="2">
    <location>
        <begin position="20"/>
        <end position="1017"/>
    </location>
</feature>
<organism evidence="5 6">
    <name type="scientific">Flavobacterium alkalisoli</name>
    <dbReference type="NCBI Taxonomy" id="2602769"/>
    <lineage>
        <taxon>Bacteria</taxon>
        <taxon>Pseudomonadati</taxon>
        <taxon>Bacteroidota</taxon>
        <taxon>Flavobacteriia</taxon>
        <taxon>Flavobacteriales</taxon>
        <taxon>Flavobacteriaceae</taxon>
        <taxon>Flavobacterium</taxon>
    </lineage>
</organism>
<gene>
    <name evidence="5" type="ORF">FUA48_16270</name>
</gene>
<dbReference type="InterPro" id="IPR005046">
    <property type="entry name" value="DUF285"/>
</dbReference>
<dbReference type="RefSeq" id="WP_147584514.1">
    <property type="nucleotide sequence ID" value="NZ_CP042831.1"/>
</dbReference>
<accession>A0A5B9FVW9</accession>
<dbReference type="InterPro" id="IPR013783">
    <property type="entry name" value="Ig-like_fold"/>
</dbReference>
<dbReference type="InterPro" id="IPR026444">
    <property type="entry name" value="Secre_tail"/>
</dbReference>
<evidence type="ECO:0000256" key="2">
    <source>
        <dbReference type="SAM" id="SignalP"/>
    </source>
</evidence>
<reference evidence="5 6" key="1">
    <citation type="submission" date="2019-08" db="EMBL/GenBank/DDBJ databases">
        <title>Flavobacterium alkalisoli sp. nov., isolated from rhizosphere soil of Suaeda salsa.</title>
        <authorList>
            <person name="Sun J.-Q."/>
            <person name="Xu L."/>
        </authorList>
    </citation>
    <scope>NUCLEOTIDE SEQUENCE [LARGE SCALE GENOMIC DNA]</scope>
    <source>
        <strain evidence="5 6">XS-5</strain>
    </source>
</reference>
<evidence type="ECO:0000313" key="6">
    <source>
        <dbReference type="Proteomes" id="UP000321222"/>
    </source>
</evidence>
<dbReference type="Pfam" id="PF24595">
    <property type="entry name" value="DUF7619"/>
    <property type="match status" value="1"/>
</dbReference>
<proteinExistence type="predicted"/>
<dbReference type="Pfam" id="PF03382">
    <property type="entry name" value="DUF285"/>
    <property type="match status" value="2"/>
</dbReference>
<dbReference type="Gene3D" id="2.60.40.10">
    <property type="entry name" value="Immunoglobulins"/>
    <property type="match status" value="1"/>
</dbReference>
<dbReference type="NCBIfam" id="TIGR04183">
    <property type="entry name" value="Por_Secre_tail"/>
    <property type="match status" value="1"/>
</dbReference>
<dbReference type="Proteomes" id="UP000321222">
    <property type="component" value="Chromosome"/>
</dbReference>
<evidence type="ECO:0000256" key="1">
    <source>
        <dbReference type="ARBA" id="ARBA00022729"/>
    </source>
</evidence>
<feature type="domain" description="Secretion system C-terminal sorting" evidence="3">
    <location>
        <begin position="947"/>
        <end position="1015"/>
    </location>
</feature>
<evidence type="ECO:0000259" key="4">
    <source>
        <dbReference type="Pfam" id="PF24595"/>
    </source>
</evidence>
<feature type="domain" description="DUF7619" evidence="4">
    <location>
        <begin position="795"/>
        <end position="929"/>
    </location>
</feature>
<evidence type="ECO:0000313" key="5">
    <source>
        <dbReference type="EMBL" id="QEE51075.1"/>
    </source>
</evidence>
<dbReference type="NCBIfam" id="TIGR02167">
    <property type="entry name" value="Liste_lipo_26"/>
    <property type="match status" value="4"/>
</dbReference>
<dbReference type="InterPro" id="IPR011889">
    <property type="entry name" value="Liste_lipo_26"/>
</dbReference>
<evidence type="ECO:0000259" key="3">
    <source>
        <dbReference type="Pfam" id="PF18962"/>
    </source>
</evidence>
<protein>
    <submittedName>
        <fullName evidence="5">BspA family leucine-rich repeat surface protein</fullName>
    </submittedName>
</protein>
<keyword evidence="6" id="KW-1185">Reference proteome</keyword>
<dbReference type="AlphaFoldDB" id="A0A5B9FVW9"/>